<evidence type="ECO:0000256" key="10">
    <source>
        <dbReference type="ARBA" id="ARBA00022801"/>
    </source>
</evidence>
<protein>
    <recommendedName>
        <fullName evidence="18">LexA repressor</fullName>
        <ecNumber evidence="18">3.4.21.88</ecNumber>
    </recommendedName>
</protein>
<dbReference type="InterPro" id="IPR011991">
    <property type="entry name" value="ArsR-like_HTH"/>
</dbReference>
<dbReference type="PROSITE" id="PS00093">
    <property type="entry name" value="N4_MTASE"/>
    <property type="match status" value="1"/>
</dbReference>
<dbReference type="GO" id="GO:0006260">
    <property type="term" value="P:DNA replication"/>
    <property type="evidence" value="ECO:0007669"/>
    <property type="project" value="UniProtKB-UniRule"/>
</dbReference>
<dbReference type="GO" id="GO:0032259">
    <property type="term" value="P:methylation"/>
    <property type="evidence" value="ECO:0007669"/>
    <property type="project" value="UniProtKB-KW"/>
</dbReference>
<dbReference type="GO" id="GO:0003677">
    <property type="term" value="F:DNA binding"/>
    <property type="evidence" value="ECO:0007669"/>
    <property type="project" value="UniProtKB-UniRule"/>
</dbReference>
<dbReference type="PANTHER" id="PTHR33516:SF2">
    <property type="entry name" value="LEXA REPRESSOR-RELATED"/>
    <property type="match status" value="1"/>
</dbReference>
<dbReference type="GO" id="GO:0009307">
    <property type="term" value="P:DNA restriction-modification system"/>
    <property type="evidence" value="ECO:0007669"/>
    <property type="project" value="UniProtKB-KW"/>
</dbReference>
<dbReference type="Pfam" id="PF01555">
    <property type="entry name" value="N6_N4_Mtase"/>
    <property type="match status" value="1"/>
</dbReference>
<evidence type="ECO:0000256" key="6">
    <source>
        <dbReference type="ARBA" id="ARBA00022691"/>
    </source>
</evidence>
<organism evidence="23 24">
    <name type="scientific">Candidatus Zambryskibacteria bacterium RIFCSPLOWO2_01_FULL_39_39</name>
    <dbReference type="NCBI Taxonomy" id="1802758"/>
    <lineage>
        <taxon>Bacteria</taxon>
        <taxon>Candidatus Zambryskiibacteriota</taxon>
    </lineage>
</organism>
<dbReference type="InterPro" id="IPR039418">
    <property type="entry name" value="LexA-like"/>
</dbReference>
<dbReference type="AlphaFoldDB" id="A0A1G2TW23"/>
<dbReference type="GO" id="GO:0006281">
    <property type="term" value="P:DNA repair"/>
    <property type="evidence" value="ECO:0007669"/>
    <property type="project" value="UniProtKB-UniRule"/>
</dbReference>
<evidence type="ECO:0000256" key="2">
    <source>
        <dbReference type="ARBA" id="ARBA00010203"/>
    </source>
</evidence>
<evidence type="ECO:0000256" key="17">
    <source>
        <dbReference type="ARBA" id="ARBA00049120"/>
    </source>
</evidence>
<dbReference type="CDD" id="cd02440">
    <property type="entry name" value="AdoMet_MTases"/>
    <property type="match status" value="1"/>
</dbReference>
<comment type="caution">
    <text evidence="23">The sequence shown here is derived from an EMBL/GenBank/DDBJ whole genome shotgun (WGS) entry which is preliminary data.</text>
</comment>
<dbReference type="PRINTS" id="PR00726">
    <property type="entry name" value="LEXASERPTASE"/>
</dbReference>
<evidence type="ECO:0000259" key="20">
    <source>
        <dbReference type="Pfam" id="PF00717"/>
    </source>
</evidence>
<comment type="similarity">
    <text evidence="2">Belongs to the N(4)/N(6)-methyltransferase family. N(4) subfamily.</text>
</comment>
<feature type="site" description="Cleavage; by autolysis" evidence="18">
    <location>
        <begin position="81"/>
        <end position="82"/>
    </location>
</feature>
<keyword evidence="15 18" id="KW-0234">DNA repair</keyword>
<evidence type="ECO:0000256" key="1">
    <source>
        <dbReference type="ARBA" id="ARBA00007484"/>
    </source>
</evidence>
<feature type="active site" description="For autocatalytic cleavage activity" evidence="18">
    <location>
        <position position="116"/>
    </location>
</feature>
<dbReference type="InterPro" id="IPR015927">
    <property type="entry name" value="Peptidase_S24_S26A/B/C"/>
</dbReference>
<dbReference type="InterPro" id="IPR036388">
    <property type="entry name" value="WH-like_DNA-bd_sf"/>
</dbReference>
<feature type="domain" description="LexA repressor DNA-binding" evidence="22">
    <location>
        <begin position="2"/>
        <end position="62"/>
    </location>
</feature>
<dbReference type="Gene3D" id="2.10.109.10">
    <property type="entry name" value="Umud Fragment, subunit A"/>
    <property type="match status" value="1"/>
</dbReference>
<dbReference type="GO" id="GO:0015667">
    <property type="term" value="F:site-specific DNA-methyltransferase (cytosine-N4-specific) activity"/>
    <property type="evidence" value="ECO:0007669"/>
    <property type="project" value="UniProtKB-EC"/>
</dbReference>
<dbReference type="PRINTS" id="PR00508">
    <property type="entry name" value="S21N4MTFRASE"/>
</dbReference>
<dbReference type="InterPro" id="IPR006197">
    <property type="entry name" value="Peptidase_S24_LexA"/>
</dbReference>
<dbReference type="GO" id="GO:0008170">
    <property type="term" value="F:N-methyltransferase activity"/>
    <property type="evidence" value="ECO:0007669"/>
    <property type="project" value="InterPro"/>
</dbReference>
<dbReference type="GO" id="GO:0004252">
    <property type="term" value="F:serine-type endopeptidase activity"/>
    <property type="evidence" value="ECO:0007669"/>
    <property type="project" value="UniProtKB-UniRule"/>
</dbReference>
<dbReference type="GO" id="GO:0045892">
    <property type="term" value="P:negative regulation of DNA-templated transcription"/>
    <property type="evidence" value="ECO:0007669"/>
    <property type="project" value="UniProtKB-UniRule"/>
</dbReference>
<feature type="active site" description="For autocatalytic cleavage activity" evidence="18">
    <location>
        <position position="154"/>
    </location>
</feature>
<keyword evidence="11 18" id="KW-0068">Autocatalytic cleavage</keyword>
<keyword evidence="4" id="KW-0489">Methyltransferase</keyword>
<evidence type="ECO:0000256" key="19">
    <source>
        <dbReference type="RuleBase" id="RU003991"/>
    </source>
</evidence>
<keyword evidence="14 18" id="KW-0804">Transcription</keyword>
<evidence type="ECO:0000256" key="11">
    <source>
        <dbReference type="ARBA" id="ARBA00022813"/>
    </source>
</evidence>
<dbReference type="EC" id="3.4.21.88" evidence="18"/>
<dbReference type="GO" id="GO:0006508">
    <property type="term" value="P:proteolysis"/>
    <property type="evidence" value="ECO:0007669"/>
    <property type="project" value="InterPro"/>
</dbReference>
<dbReference type="PANTHER" id="PTHR33516">
    <property type="entry name" value="LEXA REPRESSOR"/>
    <property type="match status" value="1"/>
</dbReference>
<dbReference type="InterPro" id="IPR036286">
    <property type="entry name" value="LexA/Signal_pep-like_sf"/>
</dbReference>
<dbReference type="InterPro" id="IPR029063">
    <property type="entry name" value="SAM-dependent_MTases_sf"/>
</dbReference>
<dbReference type="EMBL" id="MHWB01000012">
    <property type="protein sequence ID" value="OHB01515.1"/>
    <property type="molecule type" value="Genomic_DNA"/>
</dbReference>
<dbReference type="InterPro" id="IPR050077">
    <property type="entry name" value="LexA_repressor"/>
</dbReference>
<dbReference type="InterPro" id="IPR017985">
    <property type="entry name" value="MeTrfase_CN4_CS"/>
</dbReference>
<evidence type="ECO:0000256" key="15">
    <source>
        <dbReference type="ARBA" id="ARBA00023204"/>
    </source>
</evidence>
<dbReference type="InterPro" id="IPR006199">
    <property type="entry name" value="LexA_DNA-bd_dom"/>
</dbReference>
<evidence type="ECO:0000259" key="22">
    <source>
        <dbReference type="Pfam" id="PF01726"/>
    </source>
</evidence>
<evidence type="ECO:0000259" key="21">
    <source>
        <dbReference type="Pfam" id="PF01555"/>
    </source>
</evidence>
<dbReference type="Gene3D" id="3.40.50.150">
    <property type="entry name" value="Vaccinia Virus protein VP39"/>
    <property type="match status" value="1"/>
</dbReference>
<dbReference type="CDD" id="cd06529">
    <property type="entry name" value="S24_LexA-like"/>
    <property type="match status" value="1"/>
</dbReference>
<evidence type="ECO:0000256" key="12">
    <source>
        <dbReference type="ARBA" id="ARBA00023015"/>
    </source>
</evidence>
<dbReference type="HAMAP" id="MF_00015">
    <property type="entry name" value="LexA"/>
    <property type="match status" value="1"/>
</dbReference>
<evidence type="ECO:0000256" key="4">
    <source>
        <dbReference type="ARBA" id="ARBA00022603"/>
    </source>
</evidence>
<keyword evidence="6" id="KW-0949">S-adenosyl-L-methionine</keyword>
<keyword evidence="10 18" id="KW-0378">Hydrolase</keyword>
<reference evidence="23 24" key="1">
    <citation type="journal article" date="2016" name="Nat. Commun.">
        <title>Thousands of microbial genomes shed light on interconnected biogeochemical processes in an aquifer system.</title>
        <authorList>
            <person name="Anantharaman K."/>
            <person name="Brown C.T."/>
            <person name="Hug L.A."/>
            <person name="Sharon I."/>
            <person name="Castelle C.J."/>
            <person name="Probst A.J."/>
            <person name="Thomas B.C."/>
            <person name="Singh A."/>
            <person name="Wilkins M.J."/>
            <person name="Karaoz U."/>
            <person name="Brodie E.L."/>
            <person name="Williams K.H."/>
            <person name="Hubbard S.S."/>
            <person name="Banfield J.F."/>
        </authorList>
    </citation>
    <scope>NUCLEOTIDE SEQUENCE [LARGE SCALE GENOMIC DNA]</scope>
</reference>
<dbReference type="Proteomes" id="UP000177707">
    <property type="component" value="Unassembled WGS sequence"/>
</dbReference>
<dbReference type="GO" id="GO:0009432">
    <property type="term" value="P:SOS response"/>
    <property type="evidence" value="ECO:0007669"/>
    <property type="project" value="UniProtKB-UniRule"/>
</dbReference>
<evidence type="ECO:0000256" key="16">
    <source>
        <dbReference type="ARBA" id="ARBA00023236"/>
    </source>
</evidence>
<evidence type="ECO:0000256" key="5">
    <source>
        <dbReference type="ARBA" id="ARBA00022679"/>
    </source>
</evidence>
<keyword evidence="9 18" id="KW-0227">DNA damage</keyword>
<feature type="domain" description="DNA methylase N-4/N-6" evidence="21">
    <location>
        <begin position="224"/>
        <end position="438"/>
    </location>
</feature>
<dbReference type="InterPro" id="IPR036390">
    <property type="entry name" value="WH_DNA-bd_sf"/>
</dbReference>
<evidence type="ECO:0000256" key="3">
    <source>
        <dbReference type="ARBA" id="ARBA00022491"/>
    </source>
</evidence>
<keyword evidence="12 18" id="KW-0805">Transcription regulation</keyword>
<keyword evidence="8" id="KW-0680">Restriction system</keyword>
<keyword evidence="13 18" id="KW-0238">DNA-binding</keyword>
<evidence type="ECO:0000256" key="8">
    <source>
        <dbReference type="ARBA" id="ARBA00022747"/>
    </source>
</evidence>
<gene>
    <name evidence="18" type="primary">lexA</name>
    <name evidence="23" type="ORF">A3A96_02095</name>
</gene>
<dbReference type="Gene3D" id="1.10.10.10">
    <property type="entry name" value="Winged helix-like DNA-binding domain superfamily/Winged helix DNA-binding domain"/>
    <property type="match status" value="1"/>
</dbReference>
<comment type="catalytic activity">
    <reaction evidence="17">
        <text>a 2'-deoxycytidine in DNA + S-adenosyl-L-methionine = an N(4)-methyl-2'-deoxycytidine in DNA + S-adenosyl-L-homocysteine + H(+)</text>
        <dbReference type="Rhea" id="RHEA:16857"/>
        <dbReference type="Rhea" id="RHEA-COMP:11369"/>
        <dbReference type="Rhea" id="RHEA-COMP:13674"/>
        <dbReference type="ChEBI" id="CHEBI:15378"/>
        <dbReference type="ChEBI" id="CHEBI:57856"/>
        <dbReference type="ChEBI" id="CHEBI:59789"/>
        <dbReference type="ChEBI" id="CHEBI:85452"/>
        <dbReference type="ChEBI" id="CHEBI:137933"/>
        <dbReference type="EC" id="2.1.1.113"/>
    </reaction>
</comment>
<dbReference type="NCBIfam" id="TIGR00498">
    <property type="entry name" value="lexA"/>
    <property type="match status" value="1"/>
</dbReference>
<dbReference type="InterPro" id="IPR002941">
    <property type="entry name" value="DNA_methylase_N4/N6"/>
</dbReference>
<dbReference type="SUPFAM" id="SSF46785">
    <property type="entry name" value="Winged helix' DNA-binding domain"/>
    <property type="match status" value="1"/>
</dbReference>
<dbReference type="InterPro" id="IPR001091">
    <property type="entry name" value="RM_Methyltransferase"/>
</dbReference>
<dbReference type="SUPFAM" id="SSF53335">
    <property type="entry name" value="S-adenosyl-L-methionine-dependent methyltransferases"/>
    <property type="match status" value="1"/>
</dbReference>
<comment type="function">
    <text evidence="18">Represses a number of genes involved in the response to DNA damage (SOS response), including recA and lexA. In the presence of single-stranded DNA, RecA interacts with LexA causing an autocatalytic cleavage which disrupts the DNA-binding part of LexA, leading to derepression of the SOS regulon and eventually DNA repair.</text>
</comment>
<dbReference type="CDD" id="cd00090">
    <property type="entry name" value="HTH_ARSR"/>
    <property type="match status" value="1"/>
</dbReference>
<comment type="subunit">
    <text evidence="18">Homodimer.</text>
</comment>
<evidence type="ECO:0000313" key="23">
    <source>
        <dbReference type="EMBL" id="OHB01515.1"/>
    </source>
</evidence>
<keyword evidence="3 18" id="KW-0678">Repressor</keyword>
<comment type="catalytic activity">
    <reaction evidence="18">
        <text>Hydrolysis of Ala-|-Gly bond in repressor LexA.</text>
        <dbReference type="EC" id="3.4.21.88"/>
    </reaction>
</comment>
<evidence type="ECO:0000313" key="24">
    <source>
        <dbReference type="Proteomes" id="UP000177707"/>
    </source>
</evidence>
<dbReference type="InterPro" id="IPR006200">
    <property type="entry name" value="LexA"/>
</dbReference>
<keyword evidence="7 18" id="KW-0235">DNA replication</keyword>
<evidence type="ECO:0000256" key="9">
    <source>
        <dbReference type="ARBA" id="ARBA00022763"/>
    </source>
</evidence>
<name>A0A1G2TW23_9BACT</name>
<evidence type="ECO:0000256" key="14">
    <source>
        <dbReference type="ARBA" id="ARBA00023163"/>
    </source>
</evidence>
<keyword evidence="16 18" id="KW-0742">SOS response</keyword>
<evidence type="ECO:0000256" key="7">
    <source>
        <dbReference type="ARBA" id="ARBA00022705"/>
    </source>
</evidence>
<dbReference type="STRING" id="1802758.A3A96_02095"/>
<sequence length="452" mass="52304">MLNKRKKQILDYVNRYKTKNGFSPSLEEIKKKVGLSSVSTVHHHLKDLEKLGYLEKQGGKVRSIEPKEIMVAIPLQGYIAAGQPIEAVNEYETINVPKSLLSRSGEHYALKVAGDSMIKEGIFDGDTVVIRKQSTVENGETAVALINDNEVTLKKIYRERNRIRLQPANPNLKPFYFKEVIIQGKVISTFRNLEEQERKDNFKFNQFLCGDVLEMFKKIPDNSIHFAVTSPPYNVGKDYDNHNDKMSHQEYLDWLYKVWIETKRVLVDGGRFAINIAPTGIRDFVPIHHDYIEQMKKLGMKFRTEVLWYKQTMLKRTAWGSFKSPANPHIVPSWEYVLIFTKGDNRLDGDQRMADITKEEFMKFSDGFWKIQPETQRKGHPAPFPEDLIYRLVKFYSYKENNILDMFGGTGTVATIAKRTGRNFVHIDISPQYCKVAKDRVDNEGRQKKLLA</sequence>
<comment type="similarity">
    <text evidence="1 18 19">Belongs to the peptidase S24 family.</text>
</comment>
<feature type="domain" description="Peptidase S24/S26A/S26B/S26C" evidence="20">
    <location>
        <begin position="75"/>
        <end position="187"/>
    </location>
</feature>
<dbReference type="Pfam" id="PF00717">
    <property type="entry name" value="Peptidase_S24"/>
    <property type="match status" value="1"/>
</dbReference>
<proteinExistence type="inferred from homology"/>
<evidence type="ECO:0000256" key="18">
    <source>
        <dbReference type="HAMAP-Rule" id="MF_00015"/>
    </source>
</evidence>
<dbReference type="Pfam" id="PF01726">
    <property type="entry name" value="LexA_DNA_bind"/>
    <property type="match status" value="1"/>
</dbReference>
<feature type="DNA-binding region" description="H-T-H motif" evidence="18">
    <location>
        <begin position="26"/>
        <end position="46"/>
    </location>
</feature>
<evidence type="ECO:0000256" key="13">
    <source>
        <dbReference type="ARBA" id="ARBA00023125"/>
    </source>
</evidence>
<keyword evidence="5" id="KW-0808">Transferase</keyword>
<dbReference type="SUPFAM" id="SSF51306">
    <property type="entry name" value="LexA/Signal peptidase"/>
    <property type="match status" value="1"/>
</dbReference>
<accession>A0A1G2TW23</accession>